<evidence type="ECO:0000313" key="6">
    <source>
        <dbReference type="EMBL" id="AFI88391.1"/>
    </source>
</evidence>
<keyword evidence="2" id="KW-0813">Transport</keyword>
<sequence length="252" mass="26901">MMDTCIATLQAVSVGYGRTVVNRDISFSLPSGQITCLLGANGSGKTTLMRTLLGLIPAFSGQIHIAEKPITAWSAKALANVAAYVPQAHDSPFAFRVLDMVLMGCHPRLSIFSTPGKREIACAEAVLSQLGILSLSQRSYATLSGGERQRVLIARALVQQPLLMVMDEPAASLDFGNQIRLLAHIKRLKESGIAVLMSTHHPQHARAVADNVVLLHPGAGTEQGSPDVLLAPARLAALYGVKEADIHAHFRT</sequence>
<dbReference type="FunFam" id="3.40.50.300:FF:000134">
    <property type="entry name" value="Iron-enterobactin ABC transporter ATP-binding protein"/>
    <property type="match status" value="1"/>
</dbReference>
<dbReference type="HOGENOM" id="CLU_000604_1_11_6"/>
<dbReference type="PROSITE" id="PS00211">
    <property type="entry name" value="ABC_TRANSPORTER_1"/>
    <property type="match status" value="1"/>
</dbReference>
<keyword evidence="4 6" id="KW-0067">ATP-binding</keyword>
<evidence type="ECO:0000313" key="9">
    <source>
        <dbReference type="Proteomes" id="UP001194579"/>
    </source>
</evidence>
<evidence type="ECO:0000256" key="3">
    <source>
        <dbReference type="ARBA" id="ARBA00022741"/>
    </source>
</evidence>
<dbReference type="Proteomes" id="UP001194579">
    <property type="component" value="Unassembled WGS sequence"/>
</dbReference>
<evidence type="ECO:0000313" key="7">
    <source>
        <dbReference type="EMBL" id="MBI0554063.1"/>
    </source>
</evidence>
<dbReference type="RefSeq" id="WP_014698502.1">
    <property type="nucleotide sequence ID" value="NC_017845.1"/>
</dbReference>
<proteinExistence type="inferred from homology"/>
<dbReference type="PANTHER" id="PTHR42734:SF6">
    <property type="entry name" value="MOLYBDATE IMPORT ATP-BINDING PROTEIN MOLC"/>
    <property type="match status" value="1"/>
</dbReference>
<dbReference type="Gene3D" id="3.40.50.300">
    <property type="entry name" value="P-loop containing nucleotide triphosphate hydrolases"/>
    <property type="match status" value="1"/>
</dbReference>
<dbReference type="OrthoDB" id="5292475at2"/>
<dbReference type="InterPro" id="IPR017871">
    <property type="entry name" value="ABC_transporter-like_CS"/>
</dbReference>
<dbReference type="EMBL" id="CP003415">
    <property type="protein sequence ID" value="AFI88391.1"/>
    <property type="molecule type" value="Genomic_DNA"/>
</dbReference>
<evidence type="ECO:0000256" key="1">
    <source>
        <dbReference type="ARBA" id="ARBA00005417"/>
    </source>
</evidence>
<dbReference type="EMBL" id="WABS01000009">
    <property type="protein sequence ID" value="MBI0554063.1"/>
    <property type="molecule type" value="Genomic_DNA"/>
</dbReference>
<dbReference type="PATRIC" id="fig|1166016.3.peg.265"/>
<dbReference type="InterPro" id="IPR003439">
    <property type="entry name" value="ABC_transporter-like_ATP-bd"/>
</dbReference>
<dbReference type="InterPro" id="IPR003593">
    <property type="entry name" value="AAA+_ATPase"/>
</dbReference>
<dbReference type="Pfam" id="PF00005">
    <property type="entry name" value="ABC_tran"/>
    <property type="match status" value="1"/>
</dbReference>
<protein>
    <submittedName>
        <fullName evidence="7">ABC transporter ATP-binding protein</fullName>
    </submittedName>
    <submittedName>
        <fullName evidence="6">Iron chelate uptake ABC transporter, FeCT family, ATP-binding protein</fullName>
    </submittedName>
</protein>
<dbReference type="SUPFAM" id="SSF52540">
    <property type="entry name" value="P-loop containing nucleoside triphosphate hydrolases"/>
    <property type="match status" value="1"/>
</dbReference>
<evidence type="ECO:0000256" key="2">
    <source>
        <dbReference type="ARBA" id="ARBA00022448"/>
    </source>
</evidence>
<dbReference type="Proteomes" id="UP000008044">
    <property type="component" value="Chromosome"/>
</dbReference>
<dbReference type="AlphaFoldDB" id="A0A0H3HX13"/>
<dbReference type="SMART" id="SM00382">
    <property type="entry name" value="AAA"/>
    <property type="match status" value="1"/>
</dbReference>
<dbReference type="eggNOG" id="COG1120">
    <property type="taxonomic scope" value="Bacteria"/>
</dbReference>
<keyword evidence="9" id="KW-1185">Reference proteome</keyword>
<evidence type="ECO:0000313" key="8">
    <source>
        <dbReference type="Proteomes" id="UP000008044"/>
    </source>
</evidence>
<dbReference type="STRING" id="1905730.W5S_0264"/>
<gene>
    <name evidence="6" type="ordered locus">W5S_0264</name>
    <name evidence="7" type="ORF">F6Q06_06085</name>
</gene>
<dbReference type="InterPro" id="IPR050153">
    <property type="entry name" value="Metal_Ion_Import_ABC"/>
</dbReference>
<evidence type="ECO:0000256" key="4">
    <source>
        <dbReference type="ARBA" id="ARBA00022840"/>
    </source>
</evidence>
<evidence type="ECO:0000259" key="5">
    <source>
        <dbReference type="PROSITE" id="PS50893"/>
    </source>
</evidence>
<dbReference type="GO" id="GO:0005524">
    <property type="term" value="F:ATP binding"/>
    <property type="evidence" value="ECO:0007669"/>
    <property type="project" value="UniProtKB-KW"/>
</dbReference>
<dbReference type="KEGG" id="ppar:A8F97_17110"/>
<dbReference type="GO" id="GO:0016887">
    <property type="term" value="F:ATP hydrolysis activity"/>
    <property type="evidence" value="ECO:0007669"/>
    <property type="project" value="InterPro"/>
</dbReference>
<feature type="domain" description="ABC transporter" evidence="5">
    <location>
        <begin position="7"/>
        <end position="242"/>
    </location>
</feature>
<dbReference type="PANTHER" id="PTHR42734">
    <property type="entry name" value="METAL TRANSPORT SYSTEM ATP-BINDING PROTEIN TM_0124-RELATED"/>
    <property type="match status" value="1"/>
</dbReference>
<dbReference type="KEGG" id="pec:W5S_0264"/>
<dbReference type="PROSITE" id="PS50893">
    <property type="entry name" value="ABC_TRANSPORTER_2"/>
    <property type="match status" value="1"/>
</dbReference>
<comment type="similarity">
    <text evidence="1">Belongs to the ABC transporter superfamily.</text>
</comment>
<accession>A0A0H3HX13</accession>
<name>A0A0H3HX13_PECPM</name>
<dbReference type="GeneID" id="45851179"/>
<dbReference type="InterPro" id="IPR027417">
    <property type="entry name" value="P-loop_NTPase"/>
</dbReference>
<reference evidence="7" key="4">
    <citation type="submission" date="2024-05" db="EMBL/GenBank/DDBJ databases">
        <title>Identification of Pectobacterium versatile causing blackleg of potato from New York State with a whole genome sequencing approach.</title>
        <authorList>
            <person name="Ma X."/>
            <person name="Swingle B."/>
        </authorList>
    </citation>
    <scope>NUCLEOTIDE SEQUENCE</scope>
    <source>
        <strain evidence="7">NY1588A</strain>
    </source>
</reference>
<keyword evidence="3" id="KW-0547">Nucleotide-binding</keyword>
<reference evidence="9" key="3">
    <citation type="submission" date="2023-07" db="EMBL/GenBank/DDBJ databases">
        <title>Identification of Pectobacterium versatile causing blackleg of potato from New York State with a whole genome sequencing approach.</title>
        <authorList>
            <person name="Ma X."/>
            <person name="Swingle B."/>
        </authorList>
    </citation>
    <scope>NUCLEOTIDE SEQUENCE [LARGE SCALE GENOMIC DNA]</scope>
    <source>
        <strain evidence="9">NY1588A</strain>
    </source>
</reference>
<reference evidence="6 8" key="1">
    <citation type="journal article" date="2012" name="J. Bacteriol.">
        <title>Genome sequence of Pectobacterium sp. strain SCC3193.</title>
        <authorList>
            <person name="Koskinen J.P."/>
            <person name="Laine P."/>
            <person name="Niemi O."/>
            <person name="Nykyri J."/>
            <person name="Harjunpaa H."/>
            <person name="Auvinen P."/>
            <person name="Paulin L."/>
            <person name="Pirhonen M."/>
            <person name="Palva T."/>
            <person name="Holm L."/>
        </authorList>
    </citation>
    <scope>NUCLEOTIDE SEQUENCE [LARGE SCALE GENOMIC DNA]</scope>
    <source>
        <strain evidence="6 8">SCC3193</strain>
    </source>
</reference>
<reference evidence="6" key="2">
    <citation type="submission" date="2012-03" db="EMBL/GenBank/DDBJ databases">
        <authorList>
            <person name="Koskinen P."/>
            <person name="Laine P."/>
            <person name="Niemi O."/>
            <person name="Nykyri J."/>
            <person name="Harjunpaa H."/>
            <person name="Auvinen P."/>
            <person name="Paulin L."/>
            <person name="Pirhonen M."/>
            <person name="Palva T."/>
            <person name="Holm L."/>
        </authorList>
    </citation>
    <scope>NUCLEOTIDE SEQUENCE</scope>
    <source>
        <strain evidence="6">SCC3193</strain>
    </source>
</reference>
<organism evidence="6 8">
    <name type="scientific">Pectobacterium parmentieri</name>
    <dbReference type="NCBI Taxonomy" id="1905730"/>
    <lineage>
        <taxon>Bacteria</taxon>
        <taxon>Pseudomonadati</taxon>
        <taxon>Pseudomonadota</taxon>
        <taxon>Gammaproteobacteria</taxon>
        <taxon>Enterobacterales</taxon>
        <taxon>Pectobacteriaceae</taxon>
        <taxon>Pectobacterium</taxon>
    </lineage>
</organism>
<dbReference type="CDD" id="cd03214">
    <property type="entry name" value="ABC_Iron-Siderophores_B12_Hemin"/>
    <property type="match status" value="1"/>
</dbReference>